<evidence type="ECO:0000313" key="1">
    <source>
        <dbReference type="EMBL" id="MDO1532552.1"/>
    </source>
</evidence>
<proteinExistence type="predicted"/>
<gene>
    <name evidence="1" type="ORF">Q2T77_09660</name>
</gene>
<dbReference type="RefSeq" id="WP_301807357.1">
    <property type="nucleotide sequence ID" value="NZ_JAUJZH010000005.1"/>
</dbReference>
<reference evidence="1" key="1">
    <citation type="submission" date="2023-06" db="EMBL/GenBank/DDBJ databases">
        <authorList>
            <person name="Jiang Y."/>
            <person name="Liu Q."/>
        </authorList>
    </citation>
    <scope>NUCLEOTIDE SEQUENCE</scope>
    <source>
        <strain evidence="1">CGMCC 1.12090</strain>
    </source>
</reference>
<dbReference type="EMBL" id="JAUKVY010000005">
    <property type="protein sequence ID" value="MDO1532552.1"/>
    <property type="molecule type" value="Genomic_DNA"/>
</dbReference>
<evidence type="ECO:0008006" key="3">
    <source>
        <dbReference type="Google" id="ProtNLM"/>
    </source>
</evidence>
<sequence>MPTTQQLSITPPSDEADIAGGKLQRILCSIVGTSAIWILAACQHPTPSPSIGVGNPYPVSKYVCDGTRLAVRLMGESASVSVDGAAAIDLPAIGKSGTTFSNGRQTMLIEQGRTSWAVGRATPVACTGG</sequence>
<accession>A0ABT8S3K7</accession>
<dbReference type="Proteomes" id="UP001169027">
    <property type="component" value="Unassembled WGS sequence"/>
</dbReference>
<protein>
    <recommendedName>
        <fullName evidence="3">C-type lysozyme inhibitor domain-containing protein</fullName>
    </recommendedName>
</protein>
<evidence type="ECO:0000313" key="2">
    <source>
        <dbReference type="Proteomes" id="UP001169027"/>
    </source>
</evidence>
<organism evidence="1 2">
    <name type="scientific">Variovorax ginsengisoli</name>
    <dbReference type="NCBI Taxonomy" id="363844"/>
    <lineage>
        <taxon>Bacteria</taxon>
        <taxon>Pseudomonadati</taxon>
        <taxon>Pseudomonadota</taxon>
        <taxon>Betaproteobacteria</taxon>
        <taxon>Burkholderiales</taxon>
        <taxon>Comamonadaceae</taxon>
        <taxon>Variovorax</taxon>
    </lineage>
</organism>
<keyword evidence="2" id="KW-1185">Reference proteome</keyword>
<comment type="caution">
    <text evidence="1">The sequence shown here is derived from an EMBL/GenBank/DDBJ whole genome shotgun (WGS) entry which is preliminary data.</text>
</comment>
<name>A0ABT8S3K7_9BURK</name>